<keyword evidence="2" id="KW-1185">Reference proteome</keyword>
<protein>
    <submittedName>
        <fullName evidence="1">Uncharacterized protein</fullName>
    </submittedName>
</protein>
<proteinExistence type="predicted"/>
<gene>
    <name evidence="1" type="ORF">ILYODFUR_038537</name>
</gene>
<sequence length="105" mass="11901">MQQWQRQKKTSPKCRLRSHSLTRQAFLTEMLAEVEIDSLLEGQIRKGRIQFIVSTVCSLTTSGVWERSWQLAWHQEDLVPASCTSGASDISAPVTLTAYKCLSQM</sequence>
<reference evidence="1 2" key="1">
    <citation type="submission" date="2021-06" db="EMBL/GenBank/DDBJ databases">
        <authorList>
            <person name="Palmer J.M."/>
        </authorList>
    </citation>
    <scope>NUCLEOTIDE SEQUENCE [LARGE SCALE GENOMIC DNA]</scope>
    <source>
        <strain evidence="2">if_2019</strain>
        <tissue evidence="1">Muscle</tissue>
    </source>
</reference>
<comment type="caution">
    <text evidence="1">The sequence shown here is derived from an EMBL/GenBank/DDBJ whole genome shotgun (WGS) entry which is preliminary data.</text>
</comment>
<organism evidence="1 2">
    <name type="scientific">Ilyodon furcidens</name>
    <name type="common">goldbreast splitfin</name>
    <dbReference type="NCBI Taxonomy" id="33524"/>
    <lineage>
        <taxon>Eukaryota</taxon>
        <taxon>Metazoa</taxon>
        <taxon>Chordata</taxon>
        <taxon>Craniata</taxon>
        <taxon>Vertebrata</taxon>
        <taxon>Euteleostomi</taxon>
        <taxon>Actinopterygii</taxon>
        <taxon>Neopterygii</taxon>
        <taxon>Teleostei</taxon>
        <taxon>Neoteleostei</taxon>
        <taxon>Acanthomorphata</taxon>
        <taxon>Ovalentaria</taxon>
        <taxon>Atherinomorphae</taxon>
        <taxon>Cyprinodontiformes</taxon>
        <taxon>Goodeidae</taxon>
        <taxon>Ilyodon</taxon>
    </lineage>
</organism>
<evidence type="ECO:0000313" key="1">
    <source>
        <dbReference type="EMBL" id="MEQ2242686.1"/>
    </source>
</evidence>
<accession>A0ABV0UCA6</accession>
<evidence type="ECO:0000313" key="2">
    <source>
        <dbReference type="Proteomes" id="UP001482620"/>
    </source>
</evidence>
<dbReference type="EMBL" id="JAHRIQ010067626">
    <property type="protein sequence ID" value="MEQ2242686.1"/>
    <property type="molecule type" value="Genomic_DNA"/>
</dbReference>
<name>A0ABV0UCA6_9TELE</name>
<dbReference type="Proteomes" id="UP001482620">
    <property type="component" value="Unassembled WGS sequence"/>
</dbReference>